<organism evidence="1 2">
    <name type="scientific">Paenibacillus hodogayensis</name>
    <dbReference type="NCBI Taxonomy" id="279208"/>
    <lineage>
        <taxon>Bacteria</taxon>
        <taxon>Bacillati</taxon>
        <taxon>Bacillota</taxon>
        <taxon>Bacilli</taxon>
        <taxon>Bacillales</taxon>
        <taxon>Paenibacillaceae</taxon>
        <taxon>Paenibacillus</taxon>
    </lineage>
</organism>
<dbReference type="Proteomes" id="UP001589619">
    <property type="component" value="Unassembled WGS sequence"/>
</dbReference>
<accession>A0ABV5VQ96</accession>
<gene>
    <name evidence="1" type="ORF">ACFFNY_02500</name>
</gene>
<reference evidence="1 2" key="1">
    <citation type="submission" date="2024-09" db="EMBL/GenBank/DDBJ databases">
        <authorList>
            <person name="Sun Q."/>
            <person name="Mori K."/>
        </authorList>
    </citation>
    <scope>NUCLEOTIDE SEQUENCE [LARGE SCALE GENOMIC DNA]</scope>
    <source>
        <strain evidence="1 2">JCM 12520</strain>
    </source>
</reference>
<evidence type="ECO:0000313" key="2">
    <source>
        <dbReference type="Proteomes" id="UP001589619"/>
    </source>
</evidence>
<sequence>MFVRFHANYASPFTKQPYGIFVAIFHLKREGILSPADTELYDRTVQWFEENLPNPPFYEEHQNSRRAVTWFKDGERTRPMIAKLAPFLDIAARYEMEIIRSVAVELPGTLVYENDYQIAVTIYPAEGSDGGCEQ</sequence>
<proteinExistence type="predicted"/>
<dbReference type="EMBL" id="JBHMAG010000003">
    <property type="protein sequence ID" value="MFB9750429.1"/>
    <property type="molecule type" value="Genomic_DNA"/>
</dbReference>
<name>A0ABV5VQ96_9BACL</name>
<protein>
    <submittedName>
        <fullName evidence="1">Uncharacterized protein</fullName>
    </submittedName>
</protein>
<comment type="caution">
    <text evidence="1">The sequence shown here is derived from an EMBL/GenBank/DDBJ whole genome shotgun (WGS) entry which is preliminary data.</text>
</comment>
<evidence type="ECO:0000313" key="1">
    <source>
        <dbReference type="EMBL" id="MFB9750429.1"/>
    </source>
</evidence>
<dbReference type="RefSeq" id="WP_344907206.1">
    <property type="nucleotide sequence ID" value="NZ_BAAAYO010000005.1"/>
</dbReference>
<keyword evidence="2" id="KW-1185">Reference proteome</keyword>